<evidence type="ECO:0000313" key="1">
    <source>
        <dbReference type="EMBL" id="GCD64424.1"/>
    </source>
</evidence>
<name>A0A401X9B6_ACEPA</name>
<sequence length="377" mass="40575">MKDIEGGIVIGIGVEAACRADEGRLVLAASTVHSSTARTRLRGKARVYLHDTMGFVEKQRFDLVPAHVENGAVESALLCDVSSGFLHGSGGTGGHVSGTQSLDNRSSVVPADVGCRFVRPVLADTSGLCLECCNALASKGVTVRTPLATRENALCLTRPSLDDFKPLRQHVSRAIGEHERHGHATINADCTLGRKVSDVTVLATDTDLPSEGREADGRFRQFARQVPRHAELDPAYLRQTDTTPSVVQALNGYLTPVEGEGIVHAFLLRFRIAAKTLEEAAISIVQRLKRVLLAGLTNGADKVYLAAERRQFSRLRHVVQVVAGSGLIVPPVFAALLKSKIPHKTADARELKEGFLLQGVGLEPVCETTKRHAINLI</sequence>
<organism evidence="1 2">
    <name type="scientific">Acetobacter pasteurianus NBRC 3278</name>
    <dbReference type="NCBI Taxonomy" id="1226660"/>
    <lineage>
        <taxon>Bacteria</taxon>
        <taxon>Pseudomonadati</taxon>
        <taxon>Pseudomonadota</taxon>
        <taxon>Alphaproteobacteria</taxon>
        <taxon>Acetobacterales</taxon>
        <taxon>Acetobacteraceae</taxon>
        <taxon>Acetobacter</taxon>
    </lineage>
</organism>
<dbReference type="AlphaFoldDB" id="A0A401X9B6"/>
<dbReference type="EMBL" id="BDEV01000230">
    <property type="protein sequence ID" value="GCD64424.1"/>
    <property type="molecule type" value="Genomic_DNA"/>
</dbReference>
<dbReference type="Proteomes" id="UP000287385">
    <property type="component" value="Unassembled WGS sequence"/>
</dbReference>
<gene>
    <name evidence="1" type="ORF">NBRC3278_3517</name>
</gene>
<comment type="caution">
    <text evidence="1">The sequence shown here is derived from an EMBL/GenBank/DDBJ whole genome shotgun (WGS) entry which is preliminary data.</text>
</comment>
<proteinExistence type="predicted"/>
<accession>A0A401X9B6</accession>
<evidence type="ECO:0000313" key="2">
    <source>
        <dbReference type="Proteomes" id="UP000287385"/>
    </source>
</evidence>
<reference evidence="1 2" key="1">
    <citation type="submission" date="2016-06" db="EMBL/GenBank/DDBJ databases">
        <title>Acetobacter pasteurianus NBRC 3278 whole genome sequencing project.</title>
        <authorList>
            <person name="Matsutani M."/>
            <person name="Shiwa Y."/>
            <person name="Okamoto-Kainuma A."/>
            <person name="Ishikawa M."/>
            <person name="Koizumi Y."/>
            <person name="Yoshikawa H."/>
            <person name="Yakushi T."/>
            <person name="Matsushita K."/>
        </authorList>
    </citation>
    <scope>NUCLEOTIDE SEQUENCE [LARGE SCALE GENOMIC DNA]</scope>
    <source>
        <strain evidence="1 2">NBRC 3278</strain>
    </source>
</reference>
<keyword evidence="2" id="KW-1185">Reference proteome</keyword>
<protein>
    <submittedName>
        <fullName evidence="1">Uncharacterized protein</fullName>
    </submittedName>
</protein>